<sequence length="164" mass="17822">MFLPTNAQYQLLVVGVSPWDTPSPSGRISWGSAWPHQARRAQTCQRVRRHWMIDTTEAAYRLTYQPDGTSITVRENLVDILARELLGPIRGPQEVLPFSPRSQYLVGHLAPVKLTGAALIDDNAVQARANAEALAEGGGVPAYAADETTPTPTTTPKTAHPSRA</sequence>
<gene>
    <name evidence="2" type="ordered locus">BCG_2000</name>
</gene>
<dbReference type="Proteomes" id="UP000001472">
    <property type="component" value="Chromosome"/>
</dbReference>
<dbReference type="KEGG" id="mbb:BCG_2000"/>
<feature type="region of interest" description="Disordered" evidence="1">
    <location>
        <begin position="139"/>
        <end position="164"/>
    </location>
</feature>
<accession>A0A0H3M625</accession>
<protein>
    <submittedName>
        <fullName evidence="2">Uncharacterized protein</fullName>
    </submittedName>
</protein>
<dbReference type="RefSeq" id="WP_003899099.1">
    <property type="nucleotide sequence ID" value="NC_008769.1"/>
</dbReference>
<evidence type="ECO:0000313" key="3">
    <source>
        <dbReference type="Proteomes" id="UP000001472"/>
    </source>
</evidence>
<dbReference type="EMBL" id="AM408590">
    <property type="protein sequence ID" value="CAL71987.1"/>
    <property type="molecule type" value="Genomic_DNA"/>
</dbReference>
<proteinExistence type="predicted"/>
<feature type="compositionally biased region" description="Low complexity" evidence="1">
    <location>
        <begin position="148"/>
        <end position="158"/>
    </location>
</feature>
<reference evidence="2 3" key="1">
    <citation type="journal article" date="2007" name="Proc. Natl. Acad. Sci. U.S.A.">
        <title>Genome plasticity of BCG and impact on vaccine efficacy.</title>
        <authorList>
            <person name="Brosch R."/>
            <person name="Gordon S.V."/>
            <person name="Garnier T."/>
            <person name="Eiglmeier K."/>
            <person name="Frigui W."/>
            <person name="Valenti P."/>
            <person name="Dos Santos S."/>
            <person name="Duthoy S."/>
            <person name="Lacroix C."/>
            <person name="Garcia-Pelayo C."/>
            <person name="Inwald J.K."/>
            <person name="Golby P."/>
            <person name="Garcia J.N."/>
            <person name="Hewinson R.G."/>
            <person name="Behr M.A."/>
            <person name="Quail M.A."/>
            <person name="Churcher C."/>
            <person name="Barrell B.G."/>
            <person name="Parkhill J."/>
            <person name="Cole S.T."/>
        </authorList>
    </citation>
    <scope>NUCLEOTIDE SEQUENCE [LARGE SCALE GENOMIC DNA]</scope>
    <source>
        <strain evidence="3">BCG / Pasteur 1173P2</strain>
    </source>
</reference>
<name>A0A0H3M625_MYCBP</name>
<dbReference type="AlphaFoldDB" id="A0A0H3M625"/>
<organism evidence="2 3">
    <name type="scientific">Mycobacterium bovis (strain BCG / Pasteur 1173P2)</name>
    <dbReference type="NCBI Taxonomy" id="410289"/>
    <lineage>
        <taxon>Bacteria</taxon>
        <taxon>Bacillati</taxon>
        <taxon>Actinomycetota</taxon>
        <taxon>Actinomycetes</taxon>
        <taxon>Mycobacteriales</taxon>
        <taxon>Mycobacteriaceae</taxon>
        <taxon>Mycobacterium</taxon>
        <taxon>Mycobacterium tuberculosis complex</taxon>
    </lineage>
</organism>
<evidence type="ECO:0000313" key="2">
    <source>
        <dbReference type="EMBL" id="CAL71987.1"/>
    </source>
</evidence>
<evidence type="ECO:0000256" key="1">
    <source>
        <dbReference type="SAM" id="MobiDB-lite"/>
    </source>
</evidence>
<dbReference type="HOGENOM" id="CLU_137335_0_0_11"/>